<sequence length="372" mass="43995">MSFPGIHAQKRDDTSFRLRKDHGHHRESSPLENLPIDMIKDFPIADSLHLLDIGIMKRFLEGWIHGKFNYNTKWSGKQIREISEFLTEPIEIHRKVRTLDTLKLWKATEFRTFFLYLGIVILRDYLQNDIYQHFLLLFCSITIYTTKYYSKFFCVAEKMIIDYIELYCNLYGRDTVTSNIHNLSHIIEDVSNFEDLQNISSYPFENHLRMIKNLVRTGNRPLAQVAKRLLESSKTVKDQDQNGTFPQLLHQFGESHNENNCVGMYTTVLINKEFCLKNDEKNQWFLTTDNKIVAMINATYRNKEIMIYGCNKFHGTNFFNYPIASSTLHIYSASILNNMEKKLYSLQDIKCKLFKIHYRNEIIFLPLLHTLQ</sequence>
<evidence type="ECO:0000313" key="2">
    <source>
        <dbReference type="Proteomes" id="UP000092462"/>
    </source>
</evidence>
<dbReference type="VEuPathDB" id="VectorBase:PPAI001737"/>
<dbReference type="PANTHER" id="PTHR33053">
    <property type="entry name" value="PROTEIN, PUTATIVE-RELATED"/>
    <property type="match status" value="1"/>
</dbReference>
<keyword evidence="2" id="KW-1185">Reference proteome</keyword>
<name>A0A1B0D314_PHLPP</name>
<evidence type="ECO:0008006" key="3">
    <source>
        <dbReference type="Google" id="ProtNLM"/>
    </source>
</evidence>
<protein>
    <recommendedName>
        <fullName evidence="3">Transposase domain-containing protein</fullName>
    </recommendedName>
</protein>
<dbReference type="PANTHER" id="PTHR33053:SF9">
    <property type="entry name" value="AGAP000105-PA"/>
    <property type="match status" value="1"/>
</dbReference>
<dbReference type="EnsemblMetazoa" id="PPAI001737-RA">
    <property type="protein sequence ID" value="PPAI001737-PA"/>
    <property type="gene ID" value="PPAI001737"/>
</dbReference>
<proteinExistence type="predicted"/>
<reference evidence="1" key="1">
    <citation type="submission" date="2022-08" db="UniProtKB">
        <authorList>
            <consortium name="EnsemblMetazoa"/>
        </authorList>
    </citation>
    <scope>IDENTIFICATION</scope>
    <source>
        <strain evidence="1">Israel</strain>
    </source>
</reference>
<dbReference type="EMBL" id="AJVK01023168">
    <property type="status" value="NOT_ANNOTATED_CDS"/>
    <property type="molecule type" value="Genomic_DNA"/>
</dbReference>
<dbReference type="Proteomes" id="UP000092462">
    <property type="component" value="Unassembled WGS sequence"/>
</dbReference>
<accession>A0A1B0D314</accession>
<evidence type="ECO:0000313" key="1">
    <source>
        <dbReference type="EnsemblMetazoa" id="PPAI001737-PA"/>
    </source>
</evidence>
<organism evidence="1 2">
    <name type="scientific">Phlebotomus papatasi</name>
    <name type="common">Sandfly</name>
    <dbReference type="NCBI Taxonomy" id="29031"/>
    <lineage>
        <taxon>Eukaryota</taxon>
        <taxon>Metazoa</taxon>
        <taxon>Ecdysozoa</taxon>
        <taxon>Arthropoda</taxon>
        <taxon>Hexapoda</taxon>
        <taxon>Insecta</taxon>
        <taxon>Pterygota</taxon>
        <taxon>Neoptera</taxon>
        <taxon>Endopterygota</taxon>
        <taxon>Diptera</taxon>
        <taxon>Nematocera</taxon>
        <taxon>Psychodoidea</taxon>
        <taxon>Psychodidae</taxon>
        <taxon>Phlebotomus</taxon>
        <taxon>Phlebotomus</taxon>
    </lineage>
</organism>
<dbReference type="VEuPathDB" id="VectorBase:PPAPM1_009042"/>
<dbReference type="AlphaFoldDB" id="A0A1B0D314"/>